<dbReference type="GO" id="GO:0048812">
    <property type="term" value="P:neuron projection morphogenesis"/>
    <property type="evidence" value="ECO:0007669"/>
    <property type="project" value="TreeGrafter"/>
</dbReference>
<dbReference type="AlphaFoldDB" id="A0A0P7T8M2"/>
<feature type="domain" description="ADF-H" evidence="1">
    <location>
        <begin position="90"/>
        <end position="172"/>
    </location>
</feature>
<dbReference type="Pfam" id="PF00241">
    <property type="entry name" value="Cofilin_ADF"/>
    <property type="match status" value="1"/>
</dbReference>
<gene>
    <name evidence="2" type="ORF">Z043_125068</name>
</gene>
<dbReference type="GO" id="GO:0030864">
    <property type="term" value="C:cortical actin cytoskeleton"/>
    <property type="evidence" value="ECO:0007669"/>
    <property type="project" value="TreeGrafter"/>
</dbReference>
<dbReference type="GO" id="GO:0030425">
    <property type="term" value="C:dendrite"/>
    <property type="evidence" value="ECO:0007669"/>
    <property type="project" value="TreeGrafter"/>
</dbReference>
<protein>
    <submittedName>
        <fullName evidence="2">Drebrin-like protein-like</fullName>
    </submittedName>
</protein>
<evidence type="ECO:0000313" key="3">
    <source>
        <dbReference type="Proteomes" id="UP000034805"/>
    </source>
</evidence>
<dbReference type="GO" id="GO:0045773">
    <property type="term" value="P:positive regulation of axon extension"/>
    <property type="evidence" value="ECO:0007669"/>
    <property type="project" value="TreeGrafter"/>
</dbReference>
<dbReference type="InterPro" id="IPR029006">
    <property type="entry name" value="ADF-H/Gelsolin-like_dom_sf"/>
</dbReference>
<dbReference type="GO" id="GO:0045211">
    <property type="term" value="C:postsynaptic membrane"/>
    <property type="evidence" value="ECO:0007669"/>
    <property type="project" value="TreeGrafter"/>
</dbReference>
<feature type="non-terminal residue" evidence="2">
    <location>
        <position position="210"/>
    </location>
</feature>
<proteinExistence type="predicted"/>
<reference evidence="2 3" key="1">
    <citation type="submission" date="2015-08" db="EMBL/GenBank/DDBJ databases">
        <title>The genome of the Asian arowana (Scleropages formosus).</title>
        <authorList>
            <person name="Tan M.H."/>
            <person name="Gan H.M."/>
            <person name="Croft L.J."/>
            <person name="Austin C.M."/>
        </authorList>
    </citation>
    <scope>NUCLEOTIDE SEQUENCE [LARGE SCALE GENOMIC DNA]</scope>
    <source>
        <strain evidence="2">Aro1</strain>
    </source>
</reference>
<dbReference type="SUPFAM" id="SSF55753">
    <property type="entry name" value="Actin depolymerizing proteins"/>
    <property type="match status" value="1"/>
</dbReference>
<dbReference type="Proteomes" id="UP000034805">
    <property type="component" value="Unassembled WGS sequence"/>
</dbReference>
<dbReference type="InterPro" id="IPR002108">
    <property type="entry name" value="ADF-H"/>
</dbReference>
<sequence length="210" mass="22989">GVRWDSGLDRVLLSGCNERTDRRKEERERRVRLNESRASGASGAPRWGVVLAPLAPARGAEVERMARVCVRLETVTNRVFRTSEPVEPSALFAYDGATNNLKLSDSGVGGVVELARKFQPNRSLYGLCRIGGQASGPPRVVMINWVGEAVDECRRSECASHVPAIKAFFKAVASCPPPAVRNDRAAHSRYVWPAVPPRGLVRFADAALRQ</sequence>
<accession>A0A0P7T8M2</accession>
<dbReference type="GO" id="GO:0030027">
    <property type="term" value="C:lamellipodium"/>
    <property type="evidence" value="ECO:0007669"/>
    <property type="project" value="TreeGrafter"/>
</dbReference>
<evidence type="ECO:0000259" key="1">
    <source>
        <dbReference type="Pfam" id="PF00241"/>
    </source>
</evidence>
<dbReference type="GO" id="GO:0061003">
    <property type="term" value="P:positive regulation of dendritic spine morphogenesis"/>
    <property type="evidence" value="ECO:0007669"/>
    <property type="project" value="TreeGrafter"/>
</dbReference>
<dbReference type="EMBL" id="JARO02017140">
    <property type="protein sequence ID" value="KPP57231.1"/>
    <property type="molecule type" value="Genomic_DNA"/>
</dbReference>
<evidence type="ECO:0000313" key="2">
    <source>
        <dbReference type="EMBL" id="KPP57231.1"/>
    </source>
</evidence>
<dbReference type="GO" id="GO:0005884">
    <property type="term" value="C:actin filament"/>
    <property type="evidence" value="ECO:0007669"/>
    <property type="project" value="TreeGrafter"/>
</dbReference>
<dbReference type="GO" id="GO:0051015">
    <property type="term" value="F:actin filament binding"/>
    <property type="evidence" value="ECO:0007669"/>
    <property type="project" value="TreeGrafter"/>
</dbReference>
<name>A0A0P7T8M2_SCLFO</name>
<dbReference type="PANTHER" id="PTHR10829:SF9">
    <property type="entry name" value="ADF-H DOMAIN-CONTAINING PROTEIN"/>
    <property type="match status" value="1"/>
</dbReference>
<feature type="non-terminal residue" evidence="2">
    <location>
        <position position="1"/>
    </location>
</feature>
<organism evidence="2 3">
    <name type="scientific">Scleropages formosus</name>
    <name type="common">Asian bonytongue</name>
    <name type="synonym">Osteoglossum formosum</name>
    <dbReference type="NCBI Taxonomy" id="113540"/>
    <lineage>
        <taxon>Eukaryota</taxon>
        <taxon>Metazoa</taxon>
        <taxon>Chordata</taxon>
        <taxon>Craniata</taxon>
        <taxon>Vertebrata</taxon>
        <taxon>Euteleostomi</taxon>
        <taxon>Actinopterygii</taxon>
        <taxon>Neopterygii</taxon>
        <taxon>Teleostei</taxon>
        <taxon>Osteoglossocephala</taxon>
        <taxon>Osteoglossomorpha</taxon>
        <taxon>Osteoglossiformes</taxon>
        <taxon>Osteoglossidae</taxon>
        <taxon>Scleropages</taxon>
    </lineage>
</organism>
<dbReference type="GO" id="GO:0030833">
    <property type="term" value="P:regulation of actin filament polymerization"/>
    <property type="evidence" value="ECO:0007669"/>
    <property type="project" value="TreeGrafter"/>
</dbReference>
<dbReference type="PANTHER" id="PTHR10829">
    <property type="entry name" value="CORTACTIN AND DREBRIN"/>
    <property type="match status" value="1"/>
</dbReference>
<dbReference type="GO" id="GO:0030427">
    <property type="term" value="C:site of polarized growth"/>
    <property type="evidence" value="ECO:0007669"/>
    <property type="project" value="TreeGrafter"/>
</dbReference>
<dbReference type="GO" id="GO:0014069">
    <property type="term" value="C:postsynaptic density"/>
    <property type="evidence" value="ECO:0007669"/>
    <property type="project" value="TreeGrafter"/>
</dbReference>
<dbReference type="GO" id="GO:0098974">
    <property type="term" value="P:postsynaptic actin cytoskeleton organization"/>
    <property type="evidence" value="ECO:0007669"/>
    <property type="project" value="TreeGrafter"/>
</dbReference>
<comment type="caution">
    <text evidence="2">The sequence shown here is derived from an EMBL/GenBank/DDBJ whole genome shotgun (WGS) entry which is preliminary data.</text>
</comment>
<dbReference type="Gene3D" id="3.40.20.10">
    <property type="entry name" value="Severin"/>
    <property type="match status" value="1"/>
</dbReference>